<dbReference type="EMBL" id="PGVE01000090">
    <property type="protein sequence ID" value="PLS01759.1"/>
    <property type="molecule type" value="Genomic_DNA"/>
</dbReference>
<feature type="transmembrane region" description="Helical" evidence="1">
    <location>
        <begin position="6"/>
        <end position="23"/>
    </location>
</feature>
<comment type="caution">
    <text evidence="2">The sequence shown here is derived from an EMBL/GenBank/DDBJ whole genome shotgun (WGS) entry which is preliminary data.</text>
</comment>
<evidence type="ECO:0000313" key="2">
    <source>
        <dbReference type="EMBL" id="PLS01759.1"/>
    </source>
</evidence>
<proteinExistence type="predicted"/>
<keyword evidence="1" id="KW-0472">Membrane</keyword>
<dbReference type="Proteomes" id="UP000234950">
    <property type="component" value="Unassembled WGS sequence"/>
</dbReference>
<evidence type="ECO:0008006" key="4">
    <source>
        <dbReference type="Google" id="ProtNLM"/>
    </source>
</evidence>
<name>A0A2N5H8A4_9BACI</name>
<dbReference type="OrthoDB" id="2696719at2"/>
<keyword evidence="3" id="KW-1185">Reference proteome</keyword>
<dbReference type="AlphaFoldDB" id="A0A2N5H8A4"/>
<gene>
    <name evidence="2" type="ORF">CVD27_24200</name>
</gene>
<dbReference type="RefSeq" id="WP_101651212.1">
    <property type="nucleotide sequence ID" value="NZ_PGVE01000090.1"/>
</dbReference>
<evidence type="ECO:0000256" key="1">
    <source>
        <dbReference type="SAM" id="Phobius"/>
    </source>
</evidence>
<keyword evidence="1" id="KW-1133">Transmembrane helix</keyword>
<keyword evidence="1" id="KW-0812">Transmembrane</keyword>
<evidence type="ECO:0000313" key="3">
    <source>
        <dbReference type="Proteomes" id="UP000234950"/>
    </source>
</evidence>
<accession>A0A2N5H8A4</accession>
<organism evidence="2 3">
    <name type="scientific">Neobacillus cucumis</name>
    <dbReference type="NCBI Taxonomy" id="1740721"/>
    <lineage>
        <taxon>Bacteria</taxon>
        <taxon>Bacillati</taxon>
        <taxon>Bacillota</taxon>
        <taxon>Bacilli</taxon>
        <taxon>Bacillales</taxon>
        <taxon>Bacillaceae</taxon>
        <taxon>Neobacillus</taxon>
    </lineage>
</organism>
<protein>
    <recommendedName>
        <fullName evidence="4">Sodium:proton antiporter</fullName>
    </recommendedName>
</protein>
<reference evidence="2 3" key="1">
    <citation type="submission" date="2017-11" db="EMBL/GenBank/DDBJ databases">
        <title>Comparitive Functional Genomics of Dry Heat Resistant strains isolated from the Viking Spacecraft.</title>
        <authorList>
            <person name="Seuylemezian A."/>
            <person name="Cooper K."/>
            <person name="Vaishampayan P."/>
        </authorList>
    </citation>
    <scope>NUCLEOTIDE SEQUENCE [LARGE SCALE GENOMIC DNA]</scope>
    <source>
        <strain evidence="2 3">V32-6</strain>
    </source>
</reference>
<sequence length="64" mass="7170">MSRILTSIFMIGSIGYIVFRYRYRIINILIGTGWMRRLAVGSIMSVPGIRQKLMSTVFGGPSEG</sequence>